<protein>
    <submittedName>
        <fullName evidence="4">GNAT family N-acetyltransferase</fullName>
    </submittedName>
</protein>
<dbReference type="GO" id="GO:0016747">
    <property type="term" value="F:acyltransferase activity, transferring groups other than amino-acyl groups"/>
    <property type="evidence" value="ECO:0007669"/>
    <property type="project" value="InterPro"/>
</dbReference>
<evidence type="ECO:0000256" key="2">
    <source>
        <dbReference type="ARBA" id="ARBA00023315"/>
    </source>
</evidence>
<dbReference type="Pfam" id="PF00583">
    <property type="entry name" value="Acetyltransf_1"/>
    <property type="match status" value="1"/>
</dbReference>
<keyword evidence="2" id="KW-0012">Acyltransferase</keyword>
<evidence type="ECO:0000259" key="3">
    <source>
        <dbReference type="PROSITE" id="PS51186"/>
    </source>
</evidence>
<dbReference type="Gene3D" id="3.40.630.30">
    <property type="match status" value="1"/>
</dbReference>
<dbReference type="Proteomes" id="UP000284021">
    <property type="component" value="Unassembled WGS sequence"/>
</dbReference>
<evidence type="ECO:0000313" key="4">
    <source>
        <dbReference type="EMBL" id="RJG09896.1"/>
    </source>
</evidence>
<dbReference type="OrthoDB" id="9797826at2"/>
<dbReference type="SUPFAM" id="SSF55729">
    <property type="entry name" value="Acyl-CoA N-acyltransferases (Nat)"/>
    <property type="match status" value="1"/>
</dbReference>
<dbReference type="PROSITE" id="PS51186">
    <property type="entry name" value="GNAT"/>
    <property type="match status" value="1"/>
</dbReference>
<name>A0A418XBL1_9PSED</name>
<accession>A0A418XBL1</accession>
<dbReference type="RefSeq" id="WP_119955586.1">
    <property type="nucleotide sequence ID" value="NZ_QYUR01000006.1"/>
</dbReference>
<gene>
    <name evidence="4" type="ORF">D3879_17725</name>
</gene>
<evidence type="ECO:0000256" key="1">
    <source>
        <dbReference type="ARBA" id="ARBA00022679"/>
    </source>
</evidence>
<dbReference type="InterPro" id="IPR016181">
    <property type="entry name" value="Acyl_CoA_acyltransferase"/>
</dbReference>
<sequence length="160" mass="17175">MSHAPNAAQLPDSPFATFSLRAACSADAAKLANLLQQLGNDDPRPDPTLLALRLAELPASREVLVAERDGQLLGTCTLNLIEHLAHNFARSAVLEDMVVDSQQRGLGIGQALIEKAAERARAWGCYKLALSTNQNREVAHRFYAALGFQPHGISLALPLG</sequence>
<proteinExistence type="predicted"/>
<dbReference type="PANTHER" id="PTHR43877">
    <property type="entry name" value="AMINOALKYLPHOSPHONATE N-ACETYLTRANSFERASE-RELATED-RELATED"/>
    <property type="match status" value="1"/>
</dbReference>
<dbReference type="AlphaFoldDB" id="A0A418XBL1"/>
<dbReference type="InterPro" id="IPR000182">
    <property type="entry name" value="GNAT_dom"/>
</dbReference>
<feature type="domain" description="N-acetyltransferase" evidence="3">
    <location>
        <begin position="18"/>
        <end position="160"/>
    </location>
</feature>
<comment type="caution">
    <text evidence="4">The sequence shown here is derived from an EMBL/GenBank/DDBJ whole genome shotgun (WGS) entry which is preliminary data.</text>
</comment>
<dbReference type="CDD" id="cd04301">
    <property type="entry name" value="NAT_SF"/>
    <property type="match status" value="1"/>
</dbReference>
<dbReference type="PANTHER" id="PTHR43877:SF1">
    <property type="entry name" value="ACETYLTRANSFERASE"/>
    <property type="match status" value="1"/>
</dbReference>
<organism evidence="4 5">
    <name type="scientific">Pseudomonas cavernicola</name>
    <dbReference type="NCBI Taxonomy" id="2320866"/>
    <lineage>
        <taxon>Bacteria</taxon>
        <taxon>Pseudomonadati</taxon>
        <taxon>Pseudomonadota</taxon>
        <taxon>Gammaproteobacteria</taxon>
        <taxon>Pseudomonadales</taxon>
        <taxon>Pseudomonadaceae</taxon>
        <taxon>Pseudomonas</taxon>
    </lineage>
</organism>
<evidence type="ECO:0000313" key="5">
    <source>
        <dbReference type="Proteomes" id="UP000284021"/>
    </source>
</evidence>
<reference evidence="4 5" key="1">
    <citation type="submission" date="2018-09" db="EMBL/GenBank/DDBJ databases">
        <authorList>
            <person name="Zhu H."/>
        </authorList>
    </citation>
    <scope>NUCLEOTIDE SEQUENCE [LARGE SCALE GENOMIC DNA]</scope>
    <source>
        <strain evidence="4 5">K1S02-6</strain>
    </source>
</reference>
<dbReference type="EMBL" id="QYUR01000006">
    <property type="protein sequence ID" value="RJG09896.1"/>
    <property type="molecule type" value="Genomic_DNA"/>
</dbReference>
<dbReference type="InterPro" id="IPR050832">
    <property type="entry name" value="Bact_Acetyltransf"/>
</dbReference>
<keyword evidence="5" id="KW-1185">Reference proteome</keyword>
<keyword evidence="1 4" id="KW-0808">Transferase</keyword>